<dbReference type="InterPro" id="IPR017441">
    <property type="entry name" value="Protein_kinase_ATP_BS"/>
</dbReference>
<dbReference type="RefSeq" id="WP_017841423.1">
    <property type="nucleotide sequence ID" value="NZ_CP035467.1"/>
</dbReference>
<proteinExistence type="predicted"/>
<evidence type="ECO:0000256" key="5">
    <source>
        <dbReference type="PROSITE-ProRule" id="PRU10141"/>
    </source>
</evidence>
<dbReference type="PROSITE" id="PS50011">
    <property type="entry name" value="PROTEIN_KINASE_DOM"/>
    <property type="match status" value="1"/>
</dbReference>
<name>A0A4P9UN12_METBY</name>
<dbReference type="SUPFAM" id="SSF56112">
    <property type="entry name" value="Protein kinase-like (PK-like)"/>
    <property type="match status" value="1"/>
</dbReference>
<dbReference type="PROSITE" id="PS00107">
    <property type="entry name" value="PROTEIN_KINASE_ATP"/>
    <property type="match status" value="1"/>
</dbReference>
<feature type="domain" description="Protein kinase" evidence="8">
    <location>
        <begin position="80"/>
        <end position="347"/>
    </location>
</feature>
<feature type="compositionally biased region" description="Basic and acidic residues" evidence="6">
    <location>
        <begin position="1"/>
        <end position="17"/>
    </location>
</feature>
<dbReference type="Pfam" id="PF14326">
    <property type="entry name" value="DUF4384"/>
    <property type="match status" value="1"/>
</dbReference>
<evidence type="ECO:0000313" key="10">
    <source>
        <dbReference type="Proteomes" id="UP000305881"/>
    </source>
</evidence>
<keyword evidence="4 5" id="KW-0067">ATP-binding</keyword>
<keyword evidence="7" id="KW-0472">Membrane</keyword>
<evidence type="ECO:0000256" key="3">
    <source>
        <dbReference type="ARBA" id="ARBA00022777"/>
    </source>
</evidence>
<sequence length="544" mass="60509">MDRDPKESAVNRTKESDETIIQQKPRRETGNSDLYSARTQHELFGTTGGIGKTATGFDDSSPYADGSVTPGSGSVLKNRYDLLEKIGTGGMGSVYKALDRRDIEAGNSAFIAVKVLNDEFRANPELLKAMHSEARKTQSLAHPNILTVYDFDRDGPIVFMTMEYLEGVTLDKIVKNHPAGLEQSEALAIIRQICAALSHAHAKGIIHSDFKPSNIFIDIHNRVKILDFGIARLQNFSRVGSFDAGVLGGMTPAYATLEMLHGEKPDPRDDIYALACVAYELFAGFHPFNRQRADDCLQKKVRPKAIRSLNARQWNALKKGLQFKREDRIDSVEAFLKGLESRNKPYQALYYVLLAAIFLGAAAMIRPYWQRYSIEKPENEALTEVPIDKTAAQLDAEETVADGQTSEVSTPPSGQIEQNSLPEHIFSISINKTDFKIGESLIVDFQVEQALYVYIAVIDAAGAVGWVYPNPYQEDNYSLPGKRYRIPPEEGDFTIDIGEPKGIDQVIAIASPDALPIDLIDVFNPEKLKETYQVVIKTLEFTIR</sequence>
<dbReference type="GO" id="GO:0005524">
    <property type="term" value="F:ATP binding"/>
    <property type="evidence" value="ECO:0007669"/>
    <property type="project" value="UniProtKB-UniRule"/>
</dbReference>
<dbReference type="PROSITE" id="PS00108">
    <property type="entry name" value="PROTEIN_KINASE_ST"/>
    <property type="match status" value="1"/>
</dbReference>
<organism evidence="9 10">
    <name type="scientific">Methylotuvimicrobium buryatense</name>
    <name type="common">Methylomicrobium buryatense</name>
    <dbReference type="NCBI Taxonomy" id="95641"/>
    <lineage>
        <taxon>Bacteria</taxon>
        <taxon>Pseudomonadati</taxon>
        <taxon>Pseudomonadota</taxon>
        <taxon>Gammaproteobacteria</taxon>
        <taxon>Methylococcales</taxon>
        <taxon>Methylococcaceae</taxon>
        <taxon>Methylotuvimicrobium</taxon>
    </lineage>
</organism>
<keyword evidence="7" id="KW-1133">Transmembrane helix</keyword>
<protein>
    <submittedName>
        <fullName evidence="9">DUF4384 domain-containing protein</fullName>
    </submittedName>
</protein>
<dbReference type="KEGG" id="mbur:EQU24_00285"/>
<dbReference type="STRING" id="675511.GCA_000341735_02946"/>
<evidence type="ECO:0000256" key="4">
    <source>
        <dbReference type="ARBA" id="ARBA00022840"/>
    </source>
</evidence>
<feature type="region of interest" description="Disordered" evidence="6">
    <location>
        <begin position="1"/>
        <end position="33"/>
    </location>
</feature>
<dbReference type="GO" id="GO:0004674">
    <property type="term" value="F:protein serine/threonine kinase activity"/>
    <property type="evidence" value="ECO:0007669"/>
    <property type="project" value="TreeGrafter"/>
</dbReference>
<dbReference type="Pfam" id="PF00069">
    <property type="entry name" value="Pkinase"/>
    <property type="match status" value="1"/>
</dbReference>
<dbReference type="InterPro" id="IPR025493">
    <property type="entry name" value="DUF4384"/>
</dbReference>
<keyword evidence="10" id="KW-1185">Reference proteome</keyword>
<dbReference type="CDD" id="cd14014">
    <property type="entry name" value="STKc_PknB_like"/>
    <property type="match status" value="1"/>
</dbReference>
<gene>
    <name evidence="9" type="ORF">EQU24_00285</name>
</gene>
<dbReference type="InterPro" id="IPR011009">
    <property type="entry name" value="Kinase-like_dom_sf"/>
</dbReference>
<dbReference type="EMBL" id="CP035467">
    <property type="protein sequence ID" value="QCW80866.1"/>
    <property type="molecule type" value="Genomic_DNA"/>
</dbReference>
<dbReference type="OrthoDB" id="9801841at2"/>
<dbReference type="Gene3D" id="3.30.200.20">
    <property type="entry name" value="Phosphorylase Kinase, domain 1"/>
    <property type="match status" value="1"/>
</dbReference>
<dbReference type="InterPro" id="IPR008271">
    <property type="entry name" value="Ser/Thr_kinase_AS"/>
</dbReference>
<keyword evidence="1" id="KW-0808">Transferase</keyword>
<evidence type="ECO:0000313" key="9">
    <source>
        <dbReference type="EMBL" id="QCW80866.1"/>
    </source>
</evidence>
<evidence type="ECO:0000256" key="6">
    <source>
        <dbReference type="SAM" id="MobiDB-lite"/>
    </source>
</evidence>
<dbReference type="AlphaFoldDB" id="A0A4P9UN12"/>
<evidence type="ECO:0000256" key="7">
    <source>
        <dbReference type="SAM" id="Phobius"/>
    </source>
</evidence>
<evidence type="ECO:0000256" key="1">
    <source>
        <dbReference type="ARBA" id="ARBA00022679"/>
    </source>
</evidence>
<dbReference type="PANTHER" id="PTHR43289:SF6">
    <property type="entry name" value="SERINE_THREONINE-PROTEIN KINASE NEKL-3"/>
    <property type="match status" value="1"/>
</dbReference>
<reference evidence="10" key="1">
    <citation type="journal article" date="2019" name="J. Bacteriol.">
        <title>A Mutagenic Screen Identifies a TonB-Dependent Receptor Required for the Lanthanide Metal Switch in the Type I Methanotroph 'Methylotuvimicrobium buryatense' 5GB1C.</title>
        <authorList>
            <person name="Groom J.D."/>
            <person name="Ford S.M."/>
            <person name="Pesesky M.W."/>
            <person name="Lidstrom M.E."/>
        </authorList>
    </citation>
    <scope>NUCLEOTIDE SEQUENCE [LARGE SCALE GENOMIC DNA]</scope>
    <source>
        <strain evidence="10">5GB1C</strain>
    </source>
</reference>
<keyword evidence="3" id="KW-0418">Kinase</keyword>
<dbReference type="PANTHER" id="PTHR43289">
    <property type="entry name" value="MITOGEN-ACTIVATED PROTEIN KINASE KINASE KINASE 20-RELATED"/>
    <property type="match status" value="1"/>
</dbReference>
<feature type="binding site" evidence="5">
    <location>
        <position position="114"/>
    </location>
    <ligand>
        <name>ATP</name>
        <dbReference type="ChEBI" id="CHEBI:30616"/>
    </ligand>
</feature>
<evidence type="ECO:0000259" key="8">
    <source>
        <dbReference type="PROSITE" id="PS50011"/>
    </source>
</evidence>
<accession>A0A4P9UN12</accession>
<dbReference type="Gene3D" id="1.10.510.10">
    <property type="entry name" value="Transferase(Phosphotransferase) domain 1"/>
    <property type="match status" value="1"/>
</dbReference>
<dbReference type="Proteomes" id="UP000305881">
    <property type="component" value="Chromosome"/>
</dbReference>
<keyword evidence="2 5" id="KW-0547">Nucleotide-binding</keyword>
<keyword evidence="7" id="KW-0812">Transmembrane</keyword>
<feature type="transmembrane region" description="Helical" evidence="7">
    <location>
        <begin position="348"/>
        <end position="369"/>
    </location>
</feature>
<evidence type="ECO:0000256" key="2">
    <source>
        <dbReference type="ARBA" id="ARBA00022741"/>
    </source>
</evidence>
<dbReference type="InterPro" id="IPR000719">
    <property type="entry name" value="Prot_kinase_dom"/>
</dbReference>